<accession>A0A5E4PGC2</accession>
<name>A0A5E4PGC2_9COXI</name>
<keyword evidence="2" id="KW-1185">Reference proteome</keyword>
<proteinExistence type="predicted"/>
<evidence type="ECO:0000313" key="2">
    <source>
        <dbReference type="Proteomes" id="UP000324194"/>
    </source>
</evidence>
<dbReference type="Proteomes" id="UP000324194">
    <property type="component" value="Chromosome 1"/>
</dbReference>
<dbReference type="AlphaFoldDB" id="A0A5E4PGC2"/>
<gene>
    <name evidence="1" type="ORF">AQUSIP_07870</name>
</gene>
<sequence length="423" mass="50122">MESKLTEQQDLFRQFQEGFGCKTYPFRQVKNKAGRFDTSDWIKIKIKHDQTHPNLLAFIIAVNEIFRFEIGHTQPEICMSETHLYSRRVPQDDSVGEYQIRTLYHDWNKMISENNLFWEGMGRVVFNKYLYQDNDFNIYNVVIDKNQYFVGLDPETCFWPIVEKYHRGKKNKPSDVKVIVYNNTPFPARMSMTSSGRPVYVIQDKRRAFIGQLHEEDYHALPELKHHYPTHWFFHTPELRSYTRALASDLRFNNEKHFSALKAIITACIKRWLLGLHIRNSQDRQDAIKYVSSQIRILTDICVKSNAFTQYIKDHRLTAVQTIVYEISRFIKQDDIYVLDDAGFQADFQNSLYQMVVFSYAQLLERLNDPLTPCETDKLHDICAGMDRNRKEMMTGIQHFYQSQLMTYHALRIKNETEQDSPS</sequence>
<organism evidence="1 2">
    <name type="scientific">Aquicella siphonis</name>
    <dbReference type="NCBI Taxonomy" id="254247"/>
    <lineage>
        <taxon>Bacteria</taxon>
        <taxon>Pseudomonadati</taxon>
        <taxon>Pseudomonadota</taxon>
        <taxon>Gammaproteobacteria</taxon>
        <taxon>Legionellales</taxon>
        <taxon>Coxiellaceae</taxon>
        <taxon>Aquicella</taxon>
    </lineage>
</organism>
<dbReference type="KEGG" id="asip:AQUSIP_07870"/>
<evidence type="ECO:0000313" key="1">
    <source>
        <dbReference type="EMBL" id="VVC75497.1"/>
    </source>
</evidence>
<reference evidence="1 2" key="1">
    <citation type="submission" date="2019-08" db="EMBL/GenBank/DDBJ databases">
        <authorList>
            <person name="Guy L."/>
        </authorList>
    </citation>
    <scope>NUCLEOTIDE SEQUENCE [LARGE SCALE GENOMIC DNA]</scope>
    <source>
        <strain evidence="1 2">SGT-108</strain>
    </source>
</reference>
<protein>
    <submittedName>
        <fullName evidence="1">Uncharacterized protein</fullName>
    </submittedName>
</protein>
<dbReference type="RefSeq" id="WP_148338798.1">
    <property type="nucleotide sequence ID" value="NZ_LR699119.1"/>
</dbReference>
<dbReference type="EMBL" id="LR699119">
    <property type="protein sequence ID" value="VVC75497.1"/>
    <property type="molecule type" value="Genomic_DNA"/>
</dbReference>